<evidence type="ECO:0000313" key="3">
    <source>
        <dbReference type="Proteomes" id="UP001500936"/>
    </source>
</evidence>
<dbReference type="RefSeq" id="WP_345267758.1">
    <property type="nucleotide sequence ID" value="NZ_BAABHB010000004.1"/>
</dbReference>
<gene>
    <name evidence="2" type="ORF">GCM10023187_26050</name>
</gene>
<protein>
    <submittedName>
        <fullName evidence="2">Uncharacterized protein</fullName>
    </submittedName>
</protein>
<keyword evidence="1" id="KW-0812">Transmembrane</keyword>
<comment type="caution">
    <text evidence="2">The sequence shown here is derived from an EMBL/GenBank/DDBJ whole genome shotgun (WGS) entry which is preliminary data.</text>
</comment>
<feature type="transmembrane region" description="Helical" evidence="1">
    <location>
        <begin position="16"/>
        <end position="34"/>
    </location>
</feature>
<dbReference type="Proteomes" id="UP001500936">
    <property type="component" value="Unassembled WGS sequence"/>
</dbReference>
<keyword evidence="1" id="KW-1133">Transmembrane helix</keyword>
<proteinExistence type="predicted"/>
<evidence type="ECO:0000313" key="2">
    <source>
        <dbReference type="EMBL" id="GAA4406518.1"/>
    </source>
</evidence>
<sequence>MTATKSSSRSQSTPVLINRLVYGGFVILSIYFLLQNDPANALVNLGIALVADPFNPSVSWKDRPFWQRAWLVVHLLVLLTMLLFTWF</sequence>
<name>A0ABP8KGF3_9BACT</name>
<keyword evidence="3" id="KW-1185">Reference proteome</keyword>
<organism evidence="2 3">
    <name type="scientific">Nibrella viscosa</name>
    <dbReference type="NCBI Taxonomy" id="1084524"/>
    <lineage>
        <taxon>Bacteria</taxon>
        <taxon>Pseudomonadati</taxon>
        <taxon>Bacteroidota</taxon>
        <taxon>Cytophagia</taxon>
        <taxon>Cytophagales</taxon>
        <taxon>Spirosomataceae</taxon>
        <taxon>Nibrella</taxon>
    </lineage>
</organism>
<accession>A0ABP8KGF3</accession>
<evidence type="ECO:0000256" key="1">
    <source>
        <dbReference type="SAM" id="Phobius"/>
    </source>
</evidence>
<reference evidence="3" key="1">
    <citation type="journal article" date="2019" name="Int. J. Syst. Evol. Microbiol.">
        <title>The Global Catalogue of Microorganisms (GCM) 10K type strain sequencing project: providing services to taxonomists for standard genome sequencing and annotation.</title>
        <authorList>
            <consortium name="The Broad Institute Genomics Platform"/>
            <consortium name="The Broad Institute Genome Sequencing Center for Infectious Disease"/>
            <person name="Wu L."/>
            <person name="Ma J."/>
        </authorList>
    </citation>
    <scope>NUCLEOTIDE SEQUENCE [LARGE SCALE GENOMIC DNA]</scope>
    <source>
        <strain evidence="3">JCM 17925</strain>
    </source>
</reference>
<feature type="transmembrane region" description="Helical" evidence="1">
    <location>
        <begin position="65"/>
        <end position="86"/>
    </location>
</feature>
<dbReference type="EMBL" id="BAABHB010000004">
    <property type="protein sequence ID" value="GAA4406518.1"/>
    <property type="molecule type" value="Genomic_DNA"/>
</dbReference>
<keyword evidence="1" id="KW-0472">Membrane</keyword>